<dbReference type="InterPro" id="IPR041854">
    <property type="entry name" value="BFD-like_2Fe2S-bd_dom_sf"/>
</dbReference>
<keyword evidence="5" id="KW-0349">Heme</keyword>
<evidence type="ECO:0000256" key="4">
    <source>
        <dbReference type="ARBA" id="ARBA00010429"/>
    </source>
</evidence>
<keyword evidence="7" id="KW-0560">Oxidoreductase</keyword>
<evidence type="ECO:0000313" key="12">
    <source>
        <dbReference type="EMBL" id="TRY19077.1"/>
    </source>
</evidence>
<evidence type="ECO:0000256" key="9">
    <source>
        <dbReference type="ARBA" id="ARBA00023014"/>
    </source>
</evidence>
<keyword evidence="6" id="KW-0479">Metal-binding</keyword>
<dbReference type="InterPro" id="IPR007419">
    <property type="entry name" value="BFD-like_2Fe2S-bd_dom"/>
</dbReference>
<reference evidence="12 13" key="1">
    <citation type="submission" date="2019-07" db="EMBL/GenBank/DDBJ databases">
        <authorList>
            <person name="Zhou L.-Y."/>
        </authorList>
    </citation>
    <scope>NUCLEOTIDE SEQUENCE [LARGE SCALE GENOMIC DNA]</scope>
    <source>
        <strain evidence="12 13">YIM 101269</strain>
    </source>
</reference>
<dbReference type="GO" id="GO:0046872">
    <property type="term" value="F:metal ion binding"/>
    <property type="evidence" value="ECO:0007669"/>
    <property type="project" value="UniProtKB-KW"/>
</dbReference>
<dbReference type="PRINTS" id="PR00368">
    <property type="entry name" value="FADPNR"/>
</dbReference>
<dbReference type="AlphaFoldDB" id="A0A553K2Z6"/>
<evidence type="ECO:0000259" key="10">
    <source>
        <dbReference type="Pfam" id="PF04324"/>
    </source>
</evidence>
<keyword evidence="9" id="KW-0411">Iron-sulfur</keyword>
<dbReference type="InterPro" id="IPR036188">
    <property type="entry name" value="FAD/NAD-bd_sf"/>
</dbReference>
<dbReference type="Gene3D" id="1.10.10.1100">
    <property type="entry name" value="BFD-like [2Fe-2S]-binding domain"/>
    <property type="match status" value="1"/>
</dbReference>
<evidence type="ECO:0000256" key="5">
    <source>
        <dbReference type="ARBA" id="ARBA00022617"/>
    </source>
</evidence>
<dbReference type="GO" id="GO:0051536">
    <property type="term" value="F:iron-sulfur cluster binding"/>
    <property type="evidence" value="ECO:0007669"/>
    <property type="project" value="UniProtKB-KW"/>
</dbReference>
<organism evidence="12 13">
    <name type="scientific">Tessaracoccus rhinocerotis</name>
    <dbReference type="NCBI Taxonomy" id="1689449"/>
    <lineage>
        <taxon>Bacteria</taxon>
        <taxon>Bacillati</taxon>
        <taxon>Actinomycetota</taxon>
        <taxon>Actinomycetes</taxon>
        <taxon>Propionibacteriales</taxon>
        <taxon>Propionibacteriaceae</taxon>
        <taxon>Tessaracoccus</taxon>
    </lineage>
</organism>
<dbReference type="PANTHER" id="PTHR43809">
    <property type="entry name" value="NITRITE REDUCTASE (NADH) LARGE SUBUNIT"/>
    <property type="match status" value="1"/>
</dbReference>
<dbReference type="Proteomes" id="UP000317638">
    <property type="component" value="Unassembled WGS sequence"/>
</dbReference>
<sequence length="509" mass="52722">MGDRLLVVGFGPVAVRLVDELLPEVAAGRLRVTVVGAEARPGYNRVLVGEYAVGRTDHEALELVDEPAWRGAGVELILGAPVTWVDRSARVAHLAPGSPVEEVGYDALVLAVGARANVPVLRGINPDPAAVAHLPRGVTVLRTPADGDQLRAVVARRGRVVVLGGGVLGLELALAAHEQGCDVTVVHHRPWLLTRSADRAAGAMLEAVLARAGVHVVADAIAREVVLHEGGDFAGLRLADGQLLAGDLLILACGTTPRTGVAAGAGLRVDRGILVNHDLEADTEGRVFAIGDCAEVLCADPTCTVCPPRRGRGPAGLIGPGWQQAQWLAARIRRELDSDPEPMEPLPSIESDVIRLKAHSVEFAAAGEIDGEPWESPCGRSVALWADAAAGSLAKLVLRDDRLVGFIALGLPRTAAELGLRYGDGAEVPADLSVLLRLDGPDAVDPGSPSPTATLCRCAGVPAEDVTAAIEDGCRSVAEIGAATRAGTGCGGCRPVLQQLLDRDGAVAH</sequence>
<dbReference type="OrthoDB" id="9768666at2"/>
<dbReference type="EMBL" id="VKKG01000002">
    <property type="protein sequence ID" value="TRY19077.1"/>
    <property type="molecule type" value="Genomic_DNA"/>
</dbReference>
<dbReference type="InterPro" id="IPR023753">
    <property type="entry name" value="FAD/NAD-binding_dom"/>
</dbReference>
<evidence type="ECO:0000256" key="2">
    <source>
        <dbReference type="ARBA" id="ARBA00001966"/>
    </source>
</evidence>
<evidence type="ECO:0000313" key="13">
    <source>
        <dbReference type="Proteomes" id="UP000317638"/>
    </source>
</evidence>
<comment type="cofactor">
    <cofactor evidence="1">
        <name>siroheme</name>
        <dbReference type="ChEBI" id="CHEBI:60052"/>
    </cofactor>
</comment>
<gene>
    <name evidence="12" type="ORF">FOJ82_05515</name>
</gene>
<name>A0A553K2Z6_9ACTN</name>
<keyword evidence="13" id="KW-1185">Reference proteome</keyword>
<comment type="pathway">
    <text evidence="3">Nitrogen metabolism; nitrate reduction (assimilation).</text>
</comment>
<evidence type="ECO:0000256" key="7">
    <source>
        <dbReference type="ARBA" id="ARBA00023002"/>
    </source>
</evidence>
<evidence type="ECO:0000259" key="11">
    <source>
        <dbReference type="Pfam" id="PF07992"/>
    </source>
</evidence>
<evidence type="ECO:0000256" key="6">
    <source>
        <dbReference type="ARBA" id="ARBA00022723"/>
    </source>
</evidence>
<feature type="domain" description="FAD/NAD(P)-binding" evidence="11">
    <location>
        <begin position="4"/>
        <end position="294"/>
    </location>
</feature>
<comment type="cofactor">
    <cofactor evidence="2">
        <name>[4Fe-4S] cluster</name>
        <dbReference type="ChEBI" id="CHEBI:49883"/>
    </cofactor>
</comment>
<comment type="caution">
    <text evidence="12">The sequence shown here is derived from an EMBL/GenBank/DDBJ whole genome shotgun (WGS) entry which is preliminary data.</text>
</comment>
<comment type="similarity">
    <text evidence="4">Belongs to the nitrite and sulfite reductase 4Fe-4S domain family.</text>
</comment>
<dbReference type="GO" id="GO:0016491">
    <property type="term" value="F:oxidoreductase activity"/>
    <property type="evidence" value="ECO:0007669"/>
    <property type="project" value="UniProtKB-KW"/>
</dbReference>
<dbReference type="Pfam" id="PF07992">
    <property type="entry name" value="Pyr_redox_2"/>
    <property type="match status" value="1"/>
</dbReference>
<evidence type="ECO:0000256" key="8">
    <source>
        <dbReference type="ARBA" id="ARBA00023004"/>
    </source>
</evidence>
<dbReference type="Pfam" id="PF04324">
    <property type="entry name" value="Fer2_BFD"/>
    <property type="match status" value="1"/>
</dbReference>
<dbReference type="PANTHER" id="PTHR43809:SF1">
    <property type="entry name" value="NITRITE REDUCTASE (NADH) LARGE SUBUNIT"/>
    <property type="match status" value="1"/>
</dbReference>
<dbReference type="SUPFAM" id="SSF51905">
    <property type="entry name" value="FAD/NAD(P)-binding domain"/>
    <property type="match status" value="2"/>
</dbReference>
<keyword evidence="8" id="KW-0408">Iron</keyword>
<evidence type="ECO:0000256" key="3">
    <source>
        <dbReference type="ARBA" id="ARBA00005096"/>
    </source>
</evidence>
<feature type="domain" description="BFD-like [2Fe-2S]-binding" evidence="10">
    <location>
        <begin position="455"/>
        <end position="502"/>
    </location>
</feature>
<accession>A0A553K2Z6</accession>
<dbReference type="InterPro" id="IPR052034">
    <property type="entry name" value="NasD-like"/>
</dbReference>
<proteinExistence type="inferred from homology"/>
<dbReference type="Gene3D" id="3.50.50.60">
    <property type="entry name" value="FAD/NAD(P)-binding domain"/>
    <property type="match status" value="2"/>
</dbReference>
<protein>
    <submittedName>
        <fullName evidence="12">NAD(P)/FAD-dependent oxidoreductase</fullName>
    </submittedName>
</protein>
<evidence type="ECO:0000256" key="1">
    <source>
        <dbReference type="ARBA" id="ARBA00001929"/>
    </source>
</evidence>